<accession>A0A8J3LRP7</accession>
<dbReference type="RefSeq" id="WP_168071843.1">
    <property type="nucleotide sequence ID" value="NZ_BAAAQJ010000003.1"/>
</dbReference>
<comment type="caution">
    <text evidence="2">The sequence shown here is derived from an EMBL/GenBank/DDBJ whole genome shotgun (WGS) entry which is preliminary data.</text>
</comment>
<reference evidence="2" key="1">
    <citation type="submission" date="2021-01" db="EMBL/GenBank/DDBJ databases">
        <title>Whole genome shotgun sequence of Planosporangium flavigriseum NBRC 105377.</title>
        <authorList>
            <person name="Komaki H."/>
            <person name="Tamura T."/>
        </authorList>
    </citation>
    <scope>NUCLEOTIDE SEQUENCE</scope>
    <source>
        <strain evidence="2">NBRC 105377</strain>
    </source>
</reference>
<sequence length="107" mass="11762">MVDSTEAVLGQIQETRAYRRTVVAVRCFGLGWLGFMVCFAVTFAGFHPAVLVIPVAWLLAVIGWGMGITAQRQLRRDFGLRPRTALSSSLWRAVLRDALPGRGSSQV</sequence>
<feature type="transmembrane region" description="Helical" evidence="1">
    <location>
        <begin position="23"/>
        <end position="43"/>
    </location>
</feature>
<keyword evidence="3" id="KW-1185">Reference proteome</keyword>
<name>A0A8J3LRP7_9ACTN</name>
<keyword evidence="1" id="KW-1133">Transmembrane helix</keyword>
<dbReference type="Proteomes" id="UP000653674">
    <property type="component" value="Unassembled WGS sequence"/>
</dbReference>
<evidence type="ECO:0000313" key="2">
    <source>
        <dbReference type="EMBL" id="GIG72426.1"/>
    </source>
</evidence>
<gene>
    <name evidence="2" type="ORF">Pfl04_08300</name>
</gene>
<evidence type="ECO:0000313" key="3">
    <source>
        <dbReference type="Proteomes" id="UP000653674"/>
    </source>
</evidence>
<keyword evidence="1" id="KW-0812">Transmembrane</keyword>
<organism evidence="2 3">
    <name type="scientific">Planosporangium flavigriseum</name>
    <dbReference type="NCBI Taxonomy" id="373681"/>
    <lineage>
        <taxon>Bacteria</taxon>
        <taxon>Bacillati</taxon>
        <taxon>Actinomycetota</taxon>
        <taxon>Actinomycetes</taxon>
        <taxon>Micromonosporales</taxon>
        <taxon>Micromonosporaceae</taxon>
        <taxon>Planosporangium</taxon>
    </lineage>
</organism>
<feature type="transmembrane region" description="Helical" evidence="1">
    <location>
        <begin position="49"/>
        <end position="70"/>
    </location>
</feature>
<protein>
    <submittedName>
        <fullName evidence="2">Uncharacterized protein</fullName>
    </submittedName>
</protein>
<keyword evidence="1" id="KW-0472">Membrane</keyword>
<dbReference type="EMBL" id="BONU01000004">
    <property type="protein sequence ID" value="GIG72426.1"/>
    <property type="molecule type" value="Genomic_DNA"/>
</dbReference>
<proteinExistence type="predicted"/>
<dbReference type="AlphaFoldDB" id="A0A8J3LRP7"/>
<evidence type="ECO:0000256" key="1">
    <source>
        <dbReference type="SAM" id="Phobius"/>
    </source>
</evidence>